<dbReference type="EMBL" id="PKSL01000089">
    <property type="protein sequence ID" value="POW06197.1"/>
    <property type="molecule type" value="Genomic_DNA"/>
</dbReference>
<proteinExistence type="predicted"/>
<dbReference type="VEuPathDB" id="FungiDB:PSHT_14805"/>
<sequence length="326" mass="37101">MSMTDFASRLQIIDGDLGTCTNIHSLRSQRIPSQHIEEDMNNAIYSKHYGDDSDARDSGAWRFLEGMSIPANKMLDKKDYTLMIQNIVKIHKAALVHCINPRRVAQSFQSGDRTIDKTYDKFFTATAKDSASNRTSPKLLNLMLRLSDFATIVEGNAAIKSGDGRDGVDAGINPTLTPYTPSGRHQHFVAKDQHLEDQNYWLKYFFNRSGRGTDIDWLKDVYSLNVPLLQSLIHGLTSDGKDHTYQSHRCKINLKSINNCLRMCNQNDICHKAPSLNDYEPIPIDDFYSTGILKLKEKHRQKGKPINKLRPTGIITWTNTWRKVTI</sequence>
<feature type="domain" description="DUF6589" evidence="1">
    <location>
        <begin position="4"/>
        <end position="163"/>
    </location>
</feature>
<protein>
    <recommendedName>
        <fullName evidence="1">DUF6589 domain-containing protein</fullName>
    </recommendedName>
</protein>
<evidence type="ECO:0000313" key="2">
    <source>
        <dbReference type="EMBL" id="POW06197.1"/>
    </source>
</evidence>
<feature type="domain" description="DUF6589" evidence="1">
    <location>
        <begin position="181"/>
        <end position="239"/>
    </location>
</feature>
<dbReference type="Pfam" id="PF20231">
    <property type="entry name" value="DUF6589"/>
    <property type="match status" value="2"/>
</dbReference>
<dbReference type="Proteomes" id="UP000239156">
    <property type="component" value="Unassembled WGS sequence"/>
</dbReference>
<dbReference type="InterPro" id="IPR046496">
    <property type="entry name" value="DUF6589"/>
</dbReference>
<evidence type="ECO:0000313" key="3">
    <source>
        <dbReference type="Proteomes" id="UP000239156"/>
    </source>
</evidence>
<dbReference type="VEuPathDB" id="FungiDB:PSHT_14806"/>
<dbReference type="AlphaFoldDB" id="A0A2S4V9M0"/>
<accession>A0A2S4V9M0</accession>
<keyword evidence="3" id="KW-1185">Reference proteome</keyword>
<reference evidence="2" key="1">
    <citation type="submission" date="2017-12" db="EMBL/GenBank/DDBJ databases">
        <title>Gene loss provides genomic basis for host adaptation in cereal stripe rust fungi.</title>
        <authorList>
            <person name="Xia C."/>
        </authorList>
    </citation>
    <scope>NUCLEOTIDE SEQUENCE [LARGE SCALE GENOMIC DNA]</scope>
    <source>
        <strain evidence="2">93-210</strain>
    </source>
</reference>
<organism evidence="2 3">
    <name type="scientific">Puccinia striiformis</name>
    <dbReference type="NCBI Taxonomy" id="27350"/>
    <lineage>
        <taxon>Eukaryota</taxon>
        <taxon>Fungi</taxon>
        <taxon>Dikarya</taxon>
        <taxon>Basidiomycota</taxon>
        <taxon>Pucciniomycotina</taxon>
        <taxon>Pucciniomycetes</taxon>
        <taxon>Pucciniales</taxon>
        <taxon>Pucciniaceae</taxon>
        <taxon>Puccinia</taxon>
    </lineage>
</organism>
<dbReference type="VEuPathDB" id="FungiDB:PSTT_09091"/>
<comment type="caution">
    <text evidence="2">The sequence shown here is derived from an EMBL/GenBank/DDBJ whole genome shotgun (WGS) entry which is preliminary data.</text>
</comment>
<gene>
    <name evidence="2" type="ORF">PSTT_09091</name>
</gene>
<evidence type="ECO:0000259" key="1">
    <source>
        <dbReference type="Pfam" id="PF20231"/>
    </source>
</evidence>
<name>A0A2S4V9M0_9BASI</name>